<organism evidence="8 9">
    <name type="scientific">Phoenix dactylifera</name>
    <name type="common">Date palm</name>
    <dbReference type="NCBI Taxonomy" id="42345"/>
    <lineage>
        <taxon>Eukaryota</taxon>
        <taxon>Viridiplantae</taxon>
        <taxon>Streptophyta</taxon>
        <taxon>Embryophyta</taxon>
        <taxon>Tracheophyta</taxon>
        <taxon>Spermatophyta</taxon>
        <taxon>Magnoliopsida</taxon>
        <taxon>Liliopsida</taxon>
        <taxon>Arecaceae</taxon>
        <taxon>Coryphoideae</taxon>
        <taxon>Phoeniceae</taxon>
        <taxon>Phoenix</taxon>
    </lineage>
</organism>
<keyword evidence="3" id="KW-0732">Signal</keyword>
<evidence type="ECO:0000256" key="2">
    <source>
        <dbReference type="ARBA" id="ARBA00022692"/>
    </source>
</evidence>
<keyword evidence="5 7" id="KW-0472">Membrane</keyword>
<dbReference type="InterPro" id="IPR052222">
    <property type="entry name" value="DESIGUAL"/>
</dbReference>
<gene>
    <name evidence="9" type="primary">LOC103718764</name>
</gene>
<evidence type="ECO:0000256" key="3">
    <source>
        <dbReference type="ARBA" id="ARBA00022729"/>
    </source>
</evidence>
<dbReference type="RefSeq" id="XP_008805943.2">
    <property type="nucleotide sequence ID" value="XM_008807721.4"/>
</dbReference>
<dbReference type="GO" id="GO:0012505">
    <property type="term" value="C:endomembrane system"/>
    <property type="evidence" value="ECO:0007669"/>
    <property type="project" value="UniProtKB-SubCell"/>
</dbReference>
<keyword evidence="8" id="KW-1185">Reference proteome</keyword>
<reference evidence="9" key="1">
    <citation type="submission" date="2025-08" db="UniProtKB">
        <authorList>
            <consortium name="RefSeq"/>
        </authorList>
    </citation>
    <scope>IDENTIFICATION</scope>
    <source>
        <tissue evidence="9">Young leaves</tissue>
    </source>
</reference>
<feature type="transmembrane region" description="Helical" evidence="7">
    <location>
        <begin position="89"/>
        <end position="111"/>
    </location>
</feature>
<evidence type="ECO:0000256" key="6">
    <source>
        <dbReference type="ARBA" id="ARBA00029467"/>
    </source>
</evidence>
<accession>A0A8B7CTV5</accession>
<evidence type="ECO:0000256" key="1">
    <source>
        <dbReference type="ARBA" id="ARBA00004127"/>
    </source>
</evidence>
<dbReference type="InterPro" id="IPR009606">
    <property type="entry name" value="DEAL/Modifying_wall_lignin1/2"/>
</dbReference>
<evidence type="ECO:0000313" key="8">
    <source>
        <dbReference type="Proteomes" id="UP000228380"/>
    </source>
</evidence>
<protein>
    <submittedName>
        <fullName evidence="9">Protein MODIFYING WALL LIGNIN-1-like isoform X2</fullName>
    </submittedName>
</protein>
<evidence type="ECO:0000256" key="5">
    <source>
        <dbReference type="ARBA" id="ARBA00023136"/>
    </source>
</evidence>
<dbReference type="Proteomes" id="UP000228380">
    <property type="component" value="Unplaced"/>
</dbReference>
<evidence type="ECO:0000256" key="4">
    <source>
        <dbReference type="ARBA" id="ARBA00022989"/>
    </source>
</evidence>
<sequence length="183" mass="19598">MEKPKLGKPVICSTIVFLGTLAFSCSVAAEFKKVKAKDMKLDGSLCSLPRSSAFGLGIAAVVCLSIAQIVGTSAVCIHSGDNKSRRSRIVSITLLVLSWISFGLATILLAAGSSMNAGQPYGKGWINGNCYMVRNGVFLGAAVLIVPTVVFTVQWERRSTIACTHLDEEAGRDHQQREVIKPR</sequence>
<keyword evidence="4 7" id="KW-1133">Transmembrane helix</keyword>
<evidence type="ECO:0000256" key="7">
    <source>
        <dbReference type="SAM" id="Phobius"/>
    </source>
</evidence>
<dbReference type="AlphaFoldDB" id="A0A8B7CTV5"/>
<dbReference type="PROSITE" id="PS51257">
    <property type="entry name" value="PROKAR_LIPOPROTEIN"/>
    <property type="match status" value="1"/>
</dbReference>
<dbReference type="Pfam" id="PF06749">
    <property type="entry name" value="DUF1218"/>
    <property type="match status" value="1"/>
</dbReference>
<dbReference type="PANTHER" id="PTHR31769">
    <property type="entry name" value="OS07G0462200 PROTEIN-RELATED"/>
    <property type="match status" value="1"/>
</dbReference>
<evidence type="ECO:0000313" key="9">
    <source>
        <dbReference type="RefSeq" id="XP_008805943.2"/>
    </source>
</evidence>
<comment type="subcellular location">
    <subcellularLocation>
        <location evidence="1">Endomembrane system</location>
        <topology evidence="1">Multi-pass membrane protein</topology>
    </subcellularLocation>
</comment>
<name>A0A8B7CTV5_PHODC</name>
<feature type="transmembrane region" description="Helical" evidence="7">
    <location>
        <begin position="131"/>
        <end position="151"/>
    </location>
</feature>
<feature type="transmembrane region" description="Helical" evidence="7">
    <location>
        <begin position="53"/>
        <end position="77"/>
    </location>
</feature>
<dbReference type="GeneID" id="103718764"/>
<keyword evidence="2 7" id="KW-0812">Transmembrane</keyword>
<comment type="similarity">
    <text evidence="6">Belongs to the DESIGUAL family.</text>
</comment>
<dbReference type="KEGG" id="pda:103718764"/>
<proteinExistence type="inferred from homology"/>